<protein>
    <submittedName>
        <fullName evidence="1">Uncharacterized protein</fullName>
    </submittedName>
</protein>
<dbReference type="RefSeq" id="WP_254167921.1">
    <property type="nucleotide sequence ID" value="NZ_JAHESF010000029.1"/>
</dbReference>
<dbReference type="Proteomes" id="UP001319200">
    <property type="component" value="Unassembled WGS sequence"/>
</dbReference>
<comment type="caution">
    <text evidence="1">The sequence shown here is derived from an EMBL/GenBank/DDBJ whole genome shotgun (WGS) entry which is preliminary data.</text>
</comment>
<keyword evidence="2" id="KW-1185">Reference proteome</keyword>
<reference evidence="1 2" key="1">
    <citation type="submission" date="2021-05" db="EMBL/GenBank/DDBJ databases">
        <title>A Polyphasic approach of four new species of the genus Ohtaekwangia: Ohtaekwangia histidinii sp. nov., Ohtaekwangia cretensis sp. nov., Ohtaekwangia indiensis sp. nov., Ohtaekwangia reichenbachii sp. nov. from diverse environment.</title>
        <authorList>
            <person name="Octaviana S."/>
        </authorList>
    </citation>
    <scope>NUCLEOTIDE SEQUENCE [LARGE SCALE GENOMIC DNA]</scope>
    <source>
        <strain evidence="1 2">PWU4</strain>
    </source>
</reference>
<evidence type="ECO:0000313" key="1">
    <source>
        <dbReference type="EMBL" id="MBT1699759.1"/>
    </source>
</evidence>
<name>A0AAP2GL53_9BACT</name>
<dbReference type="AlphaFoldDB" id="A0AAP2GL53"/>
<organism evidence="1 2">
    <name type="scientific">Chryseosolibacter histidini</name>
    <dbReference type="NCBI Taxonomy" id="2782349"/>
    <lineage>
        <taxon>Bacteria</taxon>
        <taxon>Pseudomonadati</taxon>
        <taxon>Bacteroidota</taxon>
        <taxon>Cytophagia</taxon>
        <taxon>Cytophagales</taxon>
        <taxon>Chryseotaleaceae</taxon>
        <taxon>Chryseosolibacter</taxon>
    </lineage>
</organism>
<evidence type="ECO:0000313" key="2">
    <source>
        <dbReference type="Proteomes" id="UP001319200"/>
    </source>
</evidence>
<dbReference type="EMBL" id="JAHESF010000029">
    <property type="protein sequence ID" value="MBT1699759.1"/>
    <property type="molecule type" value="Genomic_DNA"/>
</dbReference>
<sequence length="149" mass="16030">MIKTAVTATTPSRKIEFIGAHKDDSIVIGNYGDVQFVAKGNFDLSGLIYCGKNTVEFNVEGDGTVAFKGVCKKLMIRGIRGNCTLDLSNLSSQVVWCESVKGNAIVTLGPTKLIELISLDNDAVVKYGGKPVLLNYTLKGNSRIEGWKG</sequence>
<proteinExistence type="predicted"/>
<gene>
    <name evidence="1" type="ORF">KK083_22925</name>
</gene>
<accession>A0AAP2GL53</accession>
<dbReference type="Gene3D" id="2.160.20.120">
    <property type="match status" value="1"/>
</dbReference>